<accession>A0A034VH52</accession>
<dbReference type="InterPro" id="IPR018503">
    <property type="entry name" value="Tetraspanin_CS"/>
</dbReference>
<dbReference type="PANTHER" id="PTHR19282">
    <property type="entry name" value="TETRASPANIN"/>
    <property type="match status" value="1"/>
</dbReference>
<feature type="transmembrane region" description="Helical" evidence="6">
    <location>
        <begin position="66"/>
        <end position="87"/>
    </location>
</feature>
<protein>
    <recommendedName>
        <fullName evidence="6">Tetraspanin</fullName>
    </recommendedName>
</protein>
<name>A0A034VH52_BACDO</name>
<evidence type="ECO:0000313" key="7">
    <source>
        <dbReference type="EMBL" id="JAC41100.1"/>
    </source>
</evidence>
<sequence>MGSDCGVWLAKYLLCLFNFLFFVVGTIVLGTGIWLAVDKASLIALLKMVESDQITQFTQPRVIEQMAYVLIAIGAVMFFMSFLGYCGAIRESRCLLTTYGVFMILLLIAEIVAGGLAAFYKEKARAETKTFLQSTITDYYSTHENLDAVTLMWNQLMSQMSCCGVNDYRDFDASLAWISNKGNRTLPEACCVLKDVSQMLPRDDDCVINPSESNSFYKKGCYEVFTDWIISHREIIIGVLLGVGIVHLFAIFLAFCLCKAFAKYHGMRL</sequence>
<dbReference type="OrthoDB" id="6134317at2759"/>
<feature type="transmembrane region" description="Helical" evidence="6">
    <location>
        <begin position="235"/>
        <end position="258"/>
    </location>
</feature>
<comment type="subcellular location">
    <subcellularLocation>
        <location evidence="1 6">Membrane</location>
        <topology evidence="1 6">Multi-pass membrane protein</topology>
    </subcellularLocation>
</comment>
<feature type="transmembrane region" description="Helical" evidence="6">
    <location>
        <begin position="12"/>
        <end position="37"/>
    </location>
</feature>
<evidence type="ECO:0000256" key="6">
    <source>
        <dbReference type="RuleBase" id="RU361218"/>
    </source>
</evidence>
<evidence type="ECO:0000256" key="5">
    <source>
        <dbReference type="ARBA" id="ARBA00023136"/>
    </source>
</evidence>
<dbReference type="FunFam" id="1.10.1450.10:FF:000028">
    <property type="entry name" value="Tetraspanin"/>
    <property type="match status" value="1"/>
</dbReference>
<dbReference type="InterPro" id="IPR008952">
    <property type="entry name" value="Tetraspanin_EC2_sf"/>
</dbReference>
<comment type="similarity">
    <text evidence="2 6">Belongs to the tetraspanin (TM4SF) family.</text>
</comment>
<organism evidence="7">
    <name type="scientific">Bactrocera dorsalis</name>
    <name type="common">Oriental fruit fly</name>
    <name type="synonym">Dacus dorsalis</name>
    <dbReference type="NCBI Taxonomy" id="27457"/>
    <lineage>
        <taxon>Eukaryota</taxon>
        <taxon>Metazoa</taxon>
        <taxon>Ecdysozoa</taxon>
        <taxon>Arthropoda</taxon>
        <taxon>Hexapoda</taxon>
        <taxon>Insecta</taxon>
        <taxon>Pterygota</taxon>
        <taxon>Neoptera</taxon>
        <taxon>Endopterygota</taxon>
        <taxon>Diptera</taxon>
        <taxon>Brachycera</taxon>
        <taxon>Muscomorpha</taxon>
        <taxon>Tephritoidea</taxon>
        <taxon>Tephritidae</taxon>
        <taxon>Bactrocera</taxon>
        <taxon>Bactrocera</taxon>
    </lineage>
</organism>
<keyword evidence="5 6" id="KW-0472">Membrane</keyword>
<dbReference type="SUPFAM" id="SSF48652">
    <property type="entry name" value="Tetraspanin"/>
    <property type="match status" value="1"/>
</dbReference>
<evidence type="ECO:0000256" key="1">
    <source>
        <dbReference type="ARBA" id="ARBA00004141"/>
    </source>
</evidence>
<evidence type="ECO:0000256" key="4">
    <source>
        <dbReference type="ARBA" id="ARBA00022989"/>
    </source>
</evidence>
<evidence type="ECO:0000256" key="2">
    <source>
        <dbReference type="ARBA" id="ARBA00006840"/>
    </source>
</evidence>
<dbReference type="PIRSF" id="PIRSF002419">
    <property type="entry name" value="Tetraspanin"/>
    <property type="match status" value="1"/>
</dbReference>
<feature type="transmembrane region" description="Helical" evidence="6">
    <location>
        <begin position="99"/>
        <end position="120"/>
    </location>
</feature>
<dbReference type="CDD" id="cd03156">
    <property type="entry name" value="uroplakin_I_like_LEL"/>
    <property type="match status" value="1"/>
</dbReference>
<dbReference type="PROSITE" id="PS00421">
    <property type="entry name" value="TM4_1"/>
    <property type="match status" value="1"/>
</dbReference>
<dbReference type="Pfam" id="PF00335">
    <property type="entry name" value="Tetraspanin"/>
    <property type="match status" value="1"/>
</dbReference>
<reference evidence="7" key="1">
    <citation type="journal article" date="2014" name="BMC Genomics">
        <title>Characterizing the developmental transcriptome of the oriental fruit fly, Bactrocera dorsalis (Diptera: Tephritidae) through comparative genomic analysis with Drosophila melanogaster utilizing modENCODE datasets.</title>
        <authorList>
            <person name="Geib S.M."/>
            <person name="Calla B."/>
            <person name="Hall B."/>
            <person name="Hou S."/>
            <person name="Manoukis N.C."/>
        </authorList>
    </citation>
    <scope>NUCLEOTIDE SEQUENCE</scope>
    <source>
        <strain evidence="7">Punador</strain>
    </source>
</reference>
<dbReference type="InterPro" id="IPR000301">
    <property type="entry name" value="Tetraspanin_animals"/>
</dbReference>
<dbReference type="AlphaFoldDB" id="A0A034VH52"/>
<dbReference type="Gene3D" id="1.10.1450.10">
    <property type="entry name" value="Tetraspanin"/>
    <property type="match status" value="1"/>
</dbReference>
<proteinExistence type="inferred from homology"/>
<gene>
    <name evidence="7" type="primary">CD82</name>
</gene>
<dbReference type="GO" id="GO:0005886">
    <property type="term" value="C:plasma membrane"/>
    <property type="evidence" value="ECO:0007669"/>
    <property type="project" value="TreeGrafter"/>
</dbReference>
<dbReference type="PRINTS" id="PR00259">
    <property type="entry name" value="TMFOUR"/>
</dbReference>
<dbReference type="EMBL" id="GAKP01017852">
    <property type="protein sequence ID" value="JAC41100.1"/>
    <property type="molecule type" value="Transcribed_RNA"/>
</dbReference>
<keyword evidence="4 6" id="KW-1133">Transmembrane helix</keyword>
<dbReference type="InterPro" id="IPR018499">
    <property type="entry name" value="Tetraspanin/Peripherin"/>
</dbReference>
<dbReference type="PANTHER" id="PTHR19282:SF552">
    <property type="entry name" value="TETRASPANIN"/>
    <property type="match status" value="1"/>
</dbReference>
<evidence type="ECO:0000256" key="3">
    <source>
        <dbReference type="ARBA" id="ARBA00022692"/>
    </source>
</evidence>
<keyword evidence="3 6" id="KW-0812">Transmembrane</keyword>